<feature type="transmembrane region" description="Helical" evidence="6">
    <location>
        <begin position="159"/>
        <end position="175"/>
    </location>
</feature>
<feature type="transmembrane region" description="Helical" evidence="6">
    <location>
        <begin position="213"/>
        <end position="234"/>
    </location>
</feature>
<evidence type="ECO:0000256" key="3">
    <source>
        <dbReference type="ARBA" id="ARBA00022692"/>
    </source>
</evidence>
<dbReference type="PANTHER" id="PTHR43652:SF6">
    <property type="entry name" value="ARGININE REPRESSOR"/>
    <property type="match status" value="1"/>
</dbReference>
<feature type="transmembrane region" description="Helical" evidence="6">
    <location>
        <begin position="30"/>
        <end position="48"/>
    </location>
</feature>
<dbReference type="RefSeq" id="WP_160795574.1">
    <property type="nucleotide sequence ID" value="NZ_WSSB01000004.1"/>
</dbReference>
<evidence type="ECO:0000256" key="4">
    <source>
        <dbReference type="ARBA" id="ARBA00022989"/>
    </source>
</evidence>
<dbReference type="PANTHER" id="PTHR43652">
    <property type="entry name" value="BASIC AMINO ACID ANTIPORTER YFCC-RELATED"/>
    <property type="match status" value="1"/>
</dbReference>
<evidence type="ECO:0000256" key="5">
    <source>
        <dbReference type="ARBA" id="ARBA00023136"/>
    </source>
</evidence>
<feature type="transmembrane region" description="Helical" evidence="6">
    <location>
        <begin position="302"/>
        <end position="320"/>
    </location>
</feature>
<feature type="transmembrane region" description="Helical" evidence="6">
    <location>
        <begin position="97"/>
        <end position="114"/>
    </location>
</feature>
<proteinExistence type="predicted"/>
<dbReference type="GO" id="GO:0005886">
    <property type="term" value="C:plasma membrane"/>
    <property type="evidence" value="ECO:0007669"/>
    <property type="project" value="UniProtKB-SubCell"/>
</dbReference>
<keyword evidence="8" id="KW-1185">Reference proteome</keyword>
<feature type="transmembrane region" description="Helical" evidence="6">
    <location>
        <begin position="340"/>
        <end position="360"/>
    </location>
</feature>
<name>A0A845BIB5_9NEIS</name>
<keyword evidence="4 6" id="KW-1133">Transmembrane helix</keyword>
<keyword evidence="5 6" id="KW-0472">Membrane</keyword>
<dbReference type="Pfam" id="PF03606">
    <property type="entry name" value="DcuC"/>
    <property type="match status" value="1"/>
</dbReference>
<dbReference type="InterPro" id="IPR018385">
    <property type="entry name" value="C4_dicarb_anaerob_car-like"/>
</dbReference>
<keyword evidence="2" id="KW-1003">Cell membrane</keyword>
<evidence type="ECO:0000313" key="7">
    <source>
        <dbReference type="EMBL" id="MXR36497.1"/>
    </source>
</evidence>
<protein>
    <submittedName>
        <fullName evidence="7">YfcC family protein</fullName>
    </submittedName>
</protein>
<accession>A0A845BIB5</accession>
<gene>
    <name evidence="7" type="ORF">GQF02_05850</name>
</gene>
<feature type="transmembrane region" description="Helical" evidence="6">
    <location>
        <begin position="436"/>
        <end position="454"/>
    </location>
</feature>
<keyword evidence="3 6" id="KW-0812">Transmembrane</keyword>
<feature type="transmembrane region" description="Helical" evidence="6">
    <location>
        <begin position="135"/>
        <end position="153"/>
    </location>
</feature>
<evidence type="ECO:0000256" key="1">
    <source>
        <dbReference type="ARBA" id="ARBA00004651"/>
    </source>
</evidence>
<feature type="transmembrane region" description="Helical" evidence="6">
    <location>
        <begin position="393"/>
        <end position="416"/>
    </location>
</feature>
<reference evidence="7 8" key="1">
    <citation type="submission" date="2019-12" db="EMBL/GenBank/DDBJ databases">
        <title>Neisseriaceae gen. nov. sp. Genome sequencing and assembly.</title>
        <authorList>
            <person name="Liu Z."/>
            <person name="Li A."/>
        </authorList>
    </citation>
    <scope>NUCLEOTIDE SEQUENCE [LARGE SCALE GENOMIC DNA]</scope>
    <source>
        <strain evidence="7 8">B2N2-7</strain>
    </source>
</reference>
<comment type="subcellular location">
    <subcellularLocation>
        <location evidence="1">Cell membrane</location>
        <topology evidence="1">Multi-pass membrane protein</topology>
    </subcellularLocation>
</comment>
<feature type="transmembrane region" description="Helical" evidence="6">
    <location>
        <begin position="278"/>
        <end position="296"/>
    </location>
</feature>
<feature type="transmembrane region" description="Helical" evidence="6">
    <location>
        <begin position="182"/>
        <end position="201"/>
    </location>
</feature>
<evidence type="ECO:0000256" key="6">
    <source>
        <dbReference type="SAM" id="Phobius"/>
    </source>
</evidence>
<evidence type="ECO:0000313" key="8">
    <source>
        <dbReference type="Proteomes" id="UP000467214"/>
    </source>
</evidence>
<dbReference type="AlphaFoldDB" id="A0A845BIB5"/>
<feature type="transmembrane region" description="Helical" evidence="6">
    <location>
        <begin position="461"/>
        <end position="479"/>
    </location>
</feature>
<dbReference type="InterPro" id="IPR051679">
    <property type="entry name" value="DASS-Related_Transporters"/>
</dbReference>
<organism evidence="7 8">
    <name type="scientific">Craterilacuibacter sinensis</name>
    <dbReference type="NCBI Taxonomy" id="2686017"/>
    <lineage>
        <taxon>Bacteria</taxon>
        <taxon>Pseudomonadati</taxon>
        <taxon>Pseudomonadota</taxon>
        <taxon>Betaproteobacteria</taxon>
        <taxon>Neisseriales</taxon>
        <taxon>Neisseriaceae</taxon>
        <taxon>Craterilacuibacter</taxon>
    </lineage>
</organism>
<evidence type="ECO:0000256" key="2">
    <source>
        <dbReference type="ARBA" id="ARBA00022475"/>
    </source>
</evidence>
<comment type="caution">
    <text evidence="7">The sequence shown here is derived from an EMBL/GenBank/DDBJ whole genome shotgun (WGS) entry which is preliminary data.</text>
</comment>
<dbReference type="Proteomes" id="UP000467214">
    <property type="component" value="Unassembled WGS sequence"/>
</dbReference>
<sequence>MAIPNPSPSIAAATQAPVTAKKSGFKMPDIYIVLAVFIMVMALLTYIVPAGQYDREKVETAHGVKEFVVAGTYKQIEQHPVGFMDIVTAIPDGLNRASGIVFLTFLVGAGMGLIKRAGLIDIGVQKLARAVGNKEVLIIPILMALFGALGAFIGVPELSLAYLPILLPLFYRLGYDGMTAMAVSLLGPCMGFIFGLTIPGSVGVGQQIAQLPIFSGSGFRAIILVIAVLMSIAYTMRYASKVKKDPSKSLTADTDVEMRAKLAEGEQKGEITATSRQIWAGYACFVMFPAAIATILINNLGFGAIGGLFLFIGLTAAAIAGKKPQQICDDLNASMRDIMVAALLCGVASAIAVVMDRGIITDTLVYYLEAMLRIVPPEASAIGIFWTQSIFNFLVPGATALTVLTLPVLSPLATLLDIPQQVVVTANAWGGQLTDIFFPTSGFFVATLMLAKVEFSKWIRFYFPLMMALGVMSSIALVVQQSMGL</sequence>
<dbReference type="EMBL" id="WSSB01000004">
    <property type="protein sequence ID" value="MXR36497.1"/>
    <property type="molecule type" value="Genomic_DNA"/>
</dbReference>